<dbReference type="InterPro" id="IPR050306">
    <property type="entry name" value="PfkB_Carbo_kinase"/>
</dbReference>
<accession>A0A2J7ZZC4</accession>
<keyword evidence="8" id="KW-1185">Reference proteome</keyword>
<feature type="non-terminal residue" evidence="7">
    <location>
        <position position="1"/>
    </location>
</feature>
<dbReference type="SUPFAM" id="SSF53613">
    <property type="entry name" value="Ribokinase-like"/>
    <property type="match status" value="1"/>
</dbReference>
<name>A0A2J7ZZC4_9CHLO</name>
<dbReference type="Proteomes" id="UP000236333">
    <property type="component" value="Unassembled WGS sequence"/>
</dbReference>
<feature type="domain" description="Carbohydrate kinase PfkB" evidence="6">
    <location>
        <begin position="3"/>
        <end position="63"/>
    </location>
</feature>
<dbReference type="PROSITE" id="PS00584">
    <property type="entry name" value="PFKB_KINASES_2"/>
    <property type="match status" value="1"/>
</dbReference>
<evidence type="ECO:0000256" key="4">
    <source>
        <dbReference type="ARBA" id="ARBA00022777"/>
    </source>
</evidence>
<sequence length="81" mass="8518">VGVTDTTGAGDAFTAGFLYKLLQAGGLDALSANPRLLKEAVVFASAAGASTTTRAGAIEGQPTLEMVEELFETSKDWYNFW</sequence>
<dbReference type="InterPro" id="IPR029056">
    <property type="entry name" value="Ribokinase-like"/>
</dbReference>
<keyword evidence="5" id="KW-0067">ATP-binding</keyword>
<reference evidence="7 8" key="1">
    <citation type="journal article" date="2017" name="Mol. Biol. Evol.">
        <title>The 4-celled Tetrabaena socialis nuclear genome reveals the essential components for genetic control of cell number at the origin of multicellularity in the volvocine lineage.</title>
        <authorList>
            <person name="Featherston J."/>
            <person name="Arakaki Y."/>
            <person name="Hanschen E.R."/>
            <person name="Ferris P.J."/>
            <person name="Michod R.E."/>
            <person name="Olson B.J.S.C."/>
            <person name="Nozaki H."/>
            <person name="Durand P.M."/>
        </authorList>
    </citation>
    <scope>NUCLEOTIDE SEQUENCE [LARGE SCALE GENOMIC DNA]</scope>
    <source>
        <strain evidence="7 8">NIES-571</strain>
    </source>
</reference>
<dbReference type="InterPro" id="IPR002173">
    <property type="entry name" value="Carboh/pur_kinase_PfkB_CS"/>
</dbReference>
<evidence type="ECO:0000313" key="7">
    <source>
        <dbReference type="EMBL" id="PNH05615.1"/>
    </source>
</evidence>
<proteinExistence type="inferred from homology"/>
<keyword evidence="4 7" id="KW-0418">Kinase</keyword>
<dbReference type="InterPro" id="IPR011611">
    <property type="entry name" value="PfkB_dom"/>
</dbReference>
<dbReference type="GO" id="GO:0016301">
    <property type="term" value="F:kinase activity"/>
    <property type="evidence" value="ECO:0007669"/>
    <property type="project" value="UniProtKB-KW"/>
</dbReference>
<comment type="caution">
    <text evidence="7">The sequence shown here is derived from an EMBL/GenBank/DDBJ whole genome shotgun (WGS) entry which is preliminary data.</text>
</comment>
<dbReference type="PANTHER" id="PTHR43085">
    <property type="entry name" value="HEXOKINASE FAMILY MEMBER"/>
    <property type="match status" value="1"/>
</dbReference>
<dbReference type="Pfam" id="PF00294">
    <property type="entry name" value="PfkB"/>
    <property type="match status" value="1"/>
</dbReference>
<evidence type="ECO:0000256" key="5">
    <source>
        <dbReference type="ARBA" id="ARBA00022840"/>
    </source>
</evidence>
<dbReference type="GO" id="GO:0005524">
    <property type="term" value="F:ATP binding"/>
    <property type="evidence" value="ECO:0007669"/>
    <property type="project" value="UniProtKB-KW"/>
</dbReference>
<evidence type="ECO:0000256" key="1">
    <source>
        <dbReference type="ARBA" id="ARBA00010688"/>
    </source>
</evidence>
<keyword evidence="2" id="KW-0808">Transferase</keyword>
<dbReference type="AlphaFoldDB" id="A0A2J7ZZC4"/>
<evidence type="ECO:0000313" key="8">
    <source>
        <dbReference type="Proteomes" id="UP000236333"/>
    </source>
</evidence>
<evidence type="ECO:0000256" key="3">
    <source>
        <dbReference type="ARBA" id="ARBA00022741"/>
    </source>
</evidence>
<comment type="similarity">
    <text evidence="1">Belongs to the carbohydrate kinase PfkB family.</text>
</comment>
<gene>
    <name evidence="7" type="ORF">TSOC_008093</name>
</gene>
<dbReference type="EMBL" id="PGGS01000292">
    <property type="protein sequence ID" value="PNH05615.1"/>
    <property type="molecule type" value="Genomic_DNA"/>
</dbReference>
<organism evidence="7 8">
    <name type="scientific">Tetrabaena socialis</name>
    <dbReference type="NCBI Taxonomy" id="47790"/>
    <lineage>
        <taxon>Eukaryota</taxon>
        <taxon>Viridiplantae</taxon>
        <taxon>Chlorophyta</taxon>
        <taxon>core chlorophytes</taxon>
        <taxon>Chlorophyceae</taxon>
        <taxon>CS clade</taxon>
        <taxon>Chlamydomonadales</taxon>
        <taxon>Tetrabaenaceae</taxon>
        <taxon>Tetrabaena</taxon>
    </lineage>
</organism>
<evidence type="ECO:0000256" key="2">
    <source>
        <dbReference type="ARBA" id="ARBA00022679"/>
    </source>
</evidence>
<protein>
    <submittedName>
        <fullName evidence="7">Fructokinase-2</fullName>
    </submittedName>
</protein>
<keyword evidence="3" id="KW-0547">Nucleotide-binding</keyword>
<dbReference type="PANTHER" id="PTHR43085:SF1">
    <property type="entry name" value="PSEUDOURIDINE KINASE-RELATED"/>
    <property type="match status" value="1"/>
</dbReference>
<dbReference type="Gene3D" id="3.40.1190.20">
    <property type="match status" value="1"/>
</dbReference>
<evidence type="ECO:0000259" key="6">
    <source>
        <dbReference type="Pfam" id="PF00294"/>
    </source>
</evidence>